<sequence>MRCLCCVLSCLARCEFVCFDRGMGLVIVYAGLLSTSFVHILTITLHCPAGRDGQNKIMNTYYFSYYTLLYYTAYRHMQRSQALIGAAIEIMRADRREFR</sequence>
<evidence type="ECO:0000313" key="2">
    <source>
        <dbReference type="EMBL" id="KAK7205689.1"/>
    </source>
</evidence>
<feature type="transmembrane region" description="Helical" evidence="1">
    <location>
        <begin position="24"/>
        <end position="47"/>
    </location>
</feature>
<keyword evidence="1" id="KW-1133">Transmembrane helix</keyword>
<proteinExistence type="predicted"/>
<dbReference type="EMBL" id="JBBJBU010000004">
    <property type="protein sequence ID" value="KAK7205689.1"/>
    <property type="molecule type" value="Genomic_DNA"/>
</dbReference>
<organism evidence="2 3">
    <name type="scientific">Myxozyma melibiosi</name>
    <dbReference type="NCBI Taxonomy" id="54550"/>
    <lineage>
        <taxon>Eukaryota</taxon>
        <taxon>Fungi</taxon>
        <taxon>Dikarya</taxon>
        <taxon>Ascomycota</taxon>
        <taxon>Saccharomycotina</taxon>
        <taxon>Lipomycetes</taxon>
        <taxon>Lipomycetales</taxon>
        <taxon>Lipomycetaceae</taxon>
        <taxon>Myxozyma</taxon>
    </lineage>
</organism>
<dbReference type="RefSeq" id="XP_064768722.1">
    <property type="nucleotide sequence ID" value="XM_064909613.1"/>
</dbReference>
<gene>
    <name evidence="2" type="ORF">BZA70DRAFT_138006</name>
</gene>
<dbReference type="Proteomes" id="UP001498771">
    <property type="component" value="Unassembled WGS sequence"/>
</dbReference>
<reference evidence="2 3" key="1">
    <citation type="submission" date="2024-03" db="EMBL/GenBank/DDBJ databases">
        <title>Genome-scale model development and genomic sequencing of the oleaginous clade Lipomyces.</title>
        <authorList>
            <consortium name="Lawrence Berkeley National Laboratory"/>
            <person name="Czajka J.J."/>
            <person name="Han Y."/>
            <person name="Kim J."/>
            <person name="Mondo S.J."/>
            <person name="Hofstad B.A."/>
            <person name="Robles A."/>
            <person name="Haridas S."/>
            <person name="Riley R."/>
            <person name="LaButti K."/>
            <person name="Pangilinan J."/>
            <person name="Andreopoulos W."/>
            <person name="Lipzen A."/>
            <person name="Yan J."/>
            <person name="Wang M."/>
            <person name="Ng V."/>
            <person name="Grigoriev I.V."/>
            <person name="Spatafora J.W."/>
            <person name="Magnuson J.K."/>
            <person name="Baker S.E."/>
            <person name="Pomraning K.R."/>
        </authorList>
    </citation>
    <scope>NUCLEOTIDE SEQUENCE [LARGE SCALE GENOMIC DNA]</scope>
    <source>
        <strain evidence="2 3">Phaff 52-87</strain>
    </source>
</reference>
<evidence type="ECO:0000313" key="3">
    <source>
        <dbReference type="Proteomes" id="UP001498771"/>
    </source>
</evidence>
<keyword evidence="1" id="KW-0812">Transmembrane</keyword>
<evidence type="ECO:0008006" key="4">
    <source>
        <dbReference type="Google" id="ProtNLM"/>
    </source>
</evidence>
<dbReference type="GeneID" id="90035125"/>
<keyword evidence="1" id="KW-0472">Membrane</keyword>
<protein>
    <recommendedName>
        <fullName evidence="4">Secreted protein</fullName>
    </recommendedName>
</protein>
<evidence type="ECO:0000256" key="1">
    <source>
        <dbReference type="SAM" id="Phobius"/>
    </source>
</evidence>
<comment type="caution">
    <text evidence="2">The sequence shown here is derived from an EMBL/GenBank/DDBJ whole genome shotgun (WGS) entry which is preliminary data.</text>
</comment>
<keyword evidence="3" id="KW-1185">Reference proteome</keyword>
<name>A0ABR1F770_9ASCO</name>
<accession>A0ABR1F770</accession>